<feature type="compositionally biased region" description="Basic and acidic residues" evidence="1">
    <location>
        <begin position="69"/>
        <end position="79"/>
    </location>
</feature>
<organism evidence="2 3">
    <name type="scientific">Trametes coccinea (strain BRFM310)</name>
    <name type="common">Pycnoporus coccineus</name>
    <dbReference type="NCBI Taxonomy" id="1353009"/>
    <lineage>
        <taxon>Eukaryota</taxon>
        <taxon>Fungi</taxon>
        <taxon>Dikarya</taxon>
        <taxon>Basidiomycota</taxon>
        <taxon>Agaricomycotina</taxon>
        <taxon>Agaricomycetes</taxon>
        <taxon>Polyporales</taxon>
        <taxon>Polyporaceae</taxon>
        <taxon>Trametes</taxon>
    </lineage>
</organism>
<feature type="compositionally biased region" description="Low complexity" evidence="1">
    <location>
        <begin position="57"/>
        <end position="68"/>
    </location>
</feature>
<reference evidence="2 3" key="1">
    <citation type="journal article" date="2015" name="Biotechnol. Biofuels">
        <title>Enhanced degradation of softwood versus hardwood by the white-rot fungus Pycnoporus coccineus.</title>
        <authorList>
            <person name="Couturier M."/>
            <person name="Navarro D."/>
            <person name="Chevret D."/>
            <person name="Henrissat B."/>
            <person name="Piumi F."/>
            <person name="Ruiz-Duenas F.J."/>
            <person name="Martinez A.T."/>
            <person name="Grigoriev I.V."/>
            <person name="Riley R."/>
            <person name="Lipzen A."/>
            <person name="Berrin J.G."/>
            <person name="Master E.R."/>
            <person name="Rosso M.N."/>
        </authorList>
    </citation>
    <scope>NUCLEOTIDE SEQUENCE [LARGE SCALE GENOMIC DNA]</scope>
    <source>
        <strain evidence="2 3">BRFM310</strain>
    </source>
</reference>
<dbReference type="EMBL" id="KZ084112">
    <property type="protein sequence ID" value="OSD01276.1"/>
    <property type="molecule type" value="Genomic_DNA"/>
</dbReference>
<keyword evidence="3" id="KW-1185">Reference proteome</keyword>
<gene>
    <name evidence="2" type="ORF">PYCCODRAFT_1436499</name>
</gene>
<evidence type="ECO:0000313" key="3">
    <source>
        <dbReference type="Proteomes" id="UP000193067"/>
    </source>
</evidence>
<sequence length="127" mass="13922">MYQAEELGQAHSAIQGVLDALAAAIRWIADPTGLFGDAPPWLLKCIQRRHVRSWVGRSSSMTGRGSTGTHEEHSRNTDLYRDLGSGHNVNGSNCACNAATCLHHVRILRPPILIGSILVQWCVRPRS</sequence>
<evidence type="ECO:0000256" key="1">
    <source>
        <dbReference type="SAM" id="MobiDB-lite"/>
    </source>
</evidence>
<dbReference type="AlphaFoldDB" id="A0A1Y2IJC7"/>
<dbReference type="Proteomes" id="UP000193067">
    <property type="component" value="Unassembled WGS sequence"/>
</dbReference>
<name>A0A1Y2IJC7_TRAC3</name>
<feature type="region of interest" description="Disordered" evidence="1">
    <location>
        <begin position="57"/>
        <end position="79"/>
    </location>
</feature>
<protein>
    <submittedName>
        <fullName evidence="2">Uncharacterized protein</fullName>
    </submittedName>
</protein>
<evidence type="ECO:0000313" key="2">
    <source>
        <dbReference type="EMBL" id="OSD01276.1"/>
    </source>
</evidence>
<accession>A0A1Y2IJC7</accession>
<proteinExistence type="predicted"/>